<keyword evidence="2" id="KW-1185">Reference proteome</keyword>
<dbReference type="EMBL" id="JAGIZQ010000001">
    <property type="protein sequence ID" value="KAH6649357.1"/>
    <property type="molecule type" value="Genomic_DNA"/>
</dbReference>
<feature type="non-terminal residue" evidence="1">
    <location>
        <position position="71"/>
    </location>
</feature>
<dbReference type="Proteomes" id="UP000724584">
    <property type="component" value="Unassembled WGS sequence"/>
</dbReference>
<reference evidence="1 2" key="1">
    <citation type="journal article" date="2021" name="Nat. Commun.">
        <title>Genetic determinants of endophytism in the Arabidopsis root mycobiome.</title>
        <authorList>
            <person name="Mesny F."/>
            <person name="Miyauchi S."/>
            <person name="Thiergart T."/>
            <person name="Pickel B."/>
            <person name="Atanasova L."/>
            <person name="Karlsson M."/>
            <person name="Huettel B."/>
            <person name="Barry K.W."/>
            <person name="Haridas S."/>
            <person name="Chen C."/>
            <person name="Bauer D."/>
            <person name="Andreopoulos W."/>
            <person name="Pangilinan J."/>
            <person name="LaButti K."/>
            <person name="Riley R."/>
            <person name="Lipzen A."/>
            <person name="Clum A."/>
            <person name="Drula E."/>
            <person name="Henrissat B."/>
            <person name="Kohler A."/>
            <person name="Grigoriev I.V."/>
            <person name="Martin F.M."/>
            <person name="Hacquard S."/>
        </authorList>
    </citation>
    <scope>NUCLEOTIDE SEQUENCE [LARGE SCALE GENOMIC DNA]</scope>
    <source>
        <strain evidence="1 2">MPI-SDFR-AT-0079</strain>
    </source>
</reference>
<proteinExistence type="predicted"/>
<protein>
    <submittedName>
        <fullName evidence="1">Uncharacterized protein</fullName>
    </submittedName>
</protein>
<organism evidence="1 2">
    <name type="scientific">Chaetomium tenue</name>
    <dbReference type="NCBI Taxonomy" id="1854479"/>
    <lineage>
        <taxon>Eukaryota</taxon>
        <taxon>Fungi</taxon>
        <taxon>Dikarya</taxon>
        <taxon>Ascomycota</taxon>
        <taxon>Pezizomycotina</taxon>
        <taxon>Sordariomycetes</taxon>
        <taxon>Sordariomycetidae</taxon>
        <taxon>Sordariales</taxon>
        <taxon>Chaetomiaceae</taxon>
        <taxon>Chaetomium</taxon>
    </lineage>
</organism>
<evidence type="ECO:0000313" key="2">
    <source>
        <dbReference type="Proteomes" id="UP000724584"/>
    </source>
</evidence>
<comment type="caution">
    <text evidence="1">The sequence shown here is derived from an EMBL/GenBank/DDBJ whole genome shotgun (WGS) entry which is preliminary data.</text>
</comment>
<accession>A0ACB7PJG7</accession>
<name>A0ACB7PJG7_9PEZI</name>
<gene>
    <name evidence="1" type="ORF">F5144DRAFT_468953</name>
</gene>
<evidence type="ECO:0000313" key="1">
    <source>
        <dbReference type="EMBL" id="KAH6649357.1"/>
    </source>
</evidence>
<sequence length="71" mass="7863">MAEDQSHYEAALTAIRTSGLEHPDGQLLESFVEESADRDRAAAYLLTANSNTPDLKAFLAKWKRVIAICKL</sequence>